<dbReference type="InterPro" id="IPR008264">
    <property type="entry name" value="Beta_glucanase"/>
</dbReference>
<evidence type="ECO:0000256" key="3">
    <source>
        <dbReference type="PIRSR" id="PIRSR608264-1"/>
    </source>
</evidence>
<dbReference type="OrthoDB" id="2107659at2759"/>
<name>A0A7R8WWW5_9CRUS</name>
<dbReference type="PRINTS" id="PR00737">
    <property type="entry name" value="GLHYDRLASE16"/>
</dbReference>
<dbReference type="Pfam" id="PF00722">
    <property type="entry name" value="Glyco_hydro_16"/>
    <property type="match status" value="1"/>
</dbReference>
<dbReference type="PROSITE" id="PS51762">
    <property type="entry name" value="GH16_2"/>
    <property type="match status" value="1"/>
</dbReference>
<keyword evidence="2" id="KW-0326">Glycosidase</keyword>
<protein>
    <submittedName>
        <fullName evidence="4">Uncharacterized protein</fullName>
    </submittedName>
</protein>
<dbReference type="SUPFAM" id="SSF49899">
    <property type="entry name" value="Concanavalin A-like lectins/glucanases"/>
    <property type="match status" value="1"/>
</dbReference>
<proteinExistence type="predicted"/>
<dbReference type="InterPro" id="IPR008263">
    <property type="entry name" value="GH16_AS"/>
</dbReference>
<evidence type="ECO:0000256" key="1">
    <source>
        <dbReference type="ARBA" id="ARBA00022801"/>
    </source>
</evidence>
<evidence type="ECO:0000313" key="4">
    <source>
        <dbReference type="EMBL" id="CAD7239695.1"/>
    </source>
</evidence>
<dbReference type="InterPro" id="IPR000757">
    <property type="entry name" value="Beta-glucanase-like"/>
</dbReference>
<dbReference type="PROSITE" id="PS01034">
    <property type="entry name" value="GH16_1"/>
    <property type="match status" value="1"/>
</dbReference>
<evidence type="ECO:0000256" key="2">
    <source>
        <dbReference type="ARBA" id="ARBA00023295"/>
    </source>
</evidence>
<dbReference type="GO" id="GO:0004553">
    <property type="term" value="F:hydrolase activity, hydrolyzing O-glycosyl compounds"/>
    <property type="evidence" value="ECO:0007669"/>
    <property type="project" value="InterPro"/>
</dbReference>
<sequence length="124" mass="13707">MNSFNTDIWHAANGWTNGYWTDNGWRSDHVTMDNGKLLIRLDDQPCASSQALCSGEPLASAEVRSNALFGYGTMEARMKVAKGPGVVTTFFKYTGPSDGNPADEVDFEFLGNDTTRVQLNFFKN</sequence>
<reference evidence="4" key="1">
    <citation type="submission" date="2020-11" db="EMBL/GenBank/DDBJ databases">
        <authorList>
            <person name="Tran Van P."/>
        </authorList>
    </citation>
    <scope>NUCLEOTIDE SEQUENCE</scope>
</reference>
<organism evidence="4">
    <name type="scientific">Cyprideis torosa</name>
    <dbReference type="NCBI Taxonomy" id="163714"/>
    <lineage>
        <taxon>Eukaryota</taxon>
        <taxon>Metazoa</taxon>
        <taxon>Ecdysozoa</taxon>
        <taxon>Arthropoda</taxon>
        <taxon>Crustacea</taxon>
        <taxon>Oligostraca</taxon>
        <taxon>Ostracoda</taxon>
        <taxon>Podocopa</taxon>
        <taxon>Podocopida</taxon>
        <taxon>Cytherocopina</taxon>
        <taxon>Cytheroidea</taxon>
        <taxon>Cytherideidae</taxon>
        <taxon>Cyprideis</taxon>
    </lineage>
</organism>
<dbReference type="GO" id="GO:0005975">
    <property type="term" value="P:carbohydrate metabolic process"/>
    <property type="evidence" value="ECO:0007669"/>
    <property type="project" value="InterPro"/>
</dbReference>
<feature type="active site" description="Proton donor" evidence="3">
    <location>
        <position position="108"/>
    </location>
</feature>
<dbReference type="EMBL" id="OB737367">
    <property type="protein sequence ID" value="CAD7239695.1"/>
    <property type="molecule type" value="Genomic_DNA"/>
</dbReference>
<feature type="non-terminal residue" evidence="4">
    <location>
        <position position="124"/>
    </location>
</feature>
<feature type="active site" description="Nucleophile" evidence="3">
    <location>
        <position position="104"/>
    </location>
</feature>
<gene>
    <name evidence="4" type="ORF">CTOB1V02_LOCUS17510</name>
</gene>
<dbReference type="InterPro" id="IPR013320">
    <property type="entry name" value="ConA-like_dom_sf"/>
</dbReference>
<accession>A0A7R8WWW5</accession>
<keyword evidence="1" id="KW-0378">Hydrolase</keyword>
<dbReference type="AlphaFoldDB" id="A0A7R8WWW5"/>
<dbReference type="Gene3D" id="2.60.120.200">
    <property type="match status" value="1"/>
</dbReference>